<feature type="region of interest" description="Disordered" evidence="1">
    <location>
        <begin position="229"/>
        <end position="251"/>
    </location>
</feature>
<reference evidence="2" key="1">
    <citation type="submission" date="2023-07" db="EMBL/GenBank/DDBJ databases">
        <authorList>
            <person name="Stuckert A."/>
        </authorList>
    </citation>
    <scope>NUCLEOTIDE SEQUENCE</scope>
</reference>
<feature type="non-terminal residue" evidence="2">
    <location>
        <position position="251"/>
    </location>
</feature>
<gene>
    <name evidence="2" type="ORF">RIMI_LOCUS3535593</name>
</gene>
<evidence type="ECO:0000313" key="2">
    <source>
        <dbReference type="EMBL" id="CAJ0928672.1"/>
    </source>
</evidence>
<sequence>MISPAAHVSPLPSQVVLQRNSNPLLLSNFSLSSAHPCGTSPRSMSRGPAVATLRSCGRCLLRSPALHGLRMVVTMAALQWRIVQKEWTQDTCPPIITDTIVTICGRDFQSRDVYGALPNAPITAQTHRVFRGAAAVLCGCATEQQQKPGVHIRARRAPGCRLSPLTSHHYHKMRVTGPSRTMCMAAPLSAAFIYVVVSQTATSAASLLRSPPWGSRTSPYGWMKLRSLTPNPSPTSRIPKSVASNPTAAWH</sequence>
<proteinExistence type="predicted"/>
<keyword evidence="3" id="KW-1185">Reference proteome</keyword>
<dbReference type="EMBL" id="CAUEEQ010005358">
    <property type="protein sequence ID" value="CAJ0928672.1"/>
    <property type="molecule type" value="Genomic_DNA"/>
</dbReference>
<evidence type="ECO:0000256" key="1">
    <source>
        <dbReference type="SAM" id="MobiDB-lite"/>
    </source>
</evidence>
<protein>
    <submittedName>
        <fullName evidence="2">Uncharacterized protein</fullName>
    </submittedName>
</protein>
<accession>A0ABN9L0Z2</accession>
<dbReference type="Proteomes" id="UP001176940">
    <property type="component" value="Unassembled WGS sequence"/>
</dbReference>
<name>A0ABN9L0Z2_9NEOB</name>
<comment type="caution">
    <text evidence="2">The sequence shown here is derived from an EMBL/GenBank/DDBJ whole genome shotgun (WGS) entry which is preliminary data.</text>
</comment>
<organism evidence="2 3">
    <name type="scientific">Ranitomeya imitator</name>
    <name type="common">mimic poison frog</name>
    <dbReference type="NCBI Taxonomy" id="111125"/>
    <lineage>
        <taxon>Eukaryota</taxon>
        <taxon>Metazoa</taxon>
        <taxon>Chordata</taxon>
        <taxon>Craniata</taxon>
        <taxon>Vertebrata</taxon>
        <taxon>Euteleostomi</taxon>
        <taxon>Amphibia</taxon>
        <taxon>Batrachia</taxon>
        <taxon>Anura</taxon>
        <taxon>Neobatrachia</taxon>
        <taxon>Hyloidea</taxon>
        <taxon>Dendrobatidae</taxon>
        <taxon>Dendrobatinae</taxon>
        <taxon>Ranitomeya</taxon>
    </lineage>
</organism>
<evidence type="ECO:0000313" key="3">
    <source>
        <dbReference type="Proteomes" id="UP001176940"/>
    </source>
</evidence>